<evidence type="ECO:0000313" key="3">
    <source>
        <dbReference type="EMBL" id="WFD40231.1"/>
    </source>
</evidence>
<evidence type="ECO:0000313" key="4">
    <source>
        <dbReference type="Proteomes" id="UP001217754"/>
    </source>
</evidence>
<proteinExistence type="inferred from homology"/>
<evidence type="ECO:0000256" key="1">
    <source>
        <dbReference type="ARBA" id="ARBA00009508"/>
    </source>
</evidence>
<dbReference type="InterPro" id="IPR051522">
    <property type="entry name" value="ISC_assembly_LYR"/>
</dbReference>
<organism evidence="3 4">
    <name type="scientific">Malassezia japonica</name>
    <dbReference type="NCBI Taxonomy" id="223818"/>
    <lineage>
        <taxon>Eukaryota</taxon>
        <taxon>Fungi</taxon>
        <taxon>Dikarya</taxon>
        <taxon>Basidiomycota</taxon>
        <taxon>Ustilaginomycotina</taxon>
        <taxon>Malasseziomycetes</taxon>
        <taxon>Malasseziales</taxon>
        <taxon>Malasseziaceae</taxon>
        <taxon>Malassezia</taxon>
    </lineage>
</organism>
<dbReference type="CDD" id="cd20264">
    <property type="entry name" value="Complex1_LYR_LYRM4"/>
    <property type="match status" value="1"/>
</dbReference>
<evidence type="ECO:0000259" key="2">
    <source>
        <dbReference type="Pfam" id="PF05347"/>
    </source>
</evidence>
<dbReference type="InterPro" id="IPR008011">
    <property type="entry name" value="Complex1_LYR_dom"/>
</dbReference>
<dbReference type="Pfam" id="PF05347">
    <property type="entry name" value="Complex1_LYR"/>
    <property type="match status" value="1"/>
</dbReference>
<sequence>MTAVAPSRQQILTLYRQHLSAARSFTNYNFREYFLRRTRDQFRAQLFPDSSEEAKSLQSSATTLANTATGKTATLPSMEPLSAEGLAKFYVEARQELRVLQRAAVTSMMYSNNRLVVEDEQKKDWIIRAPAEGQGEETPPTA</sequence>
<dbReference type="PANTHER" id="PTHR13166">
    <property type="entry name" value="PROTEIN C6ORF149"/>
    <property type="match status" value="1"/>
</dbReference>
<dbReference type="RefSeq" id="XP_060123128.1">
    <property type="nucleotide sequence ID" value="XM_060267145.1"/>
</dbReference>
<dbReference type="Proteomes" id="UP001217754">
    <property type="component" value="Chromosome 6"/>
</dbReference>
<dbReference type="GO" id="GO:0016226">
    <property type="term" value="P:iron-sulfur cluster assembly"/>
    <property type="evidence" value="ECO:0007669"/>
    <property type="project" value="InterPro"/>
</dbReference>
<protein>
    <recommendedName>
        <fullName evidence="2">Complex 1 LYR protein domain-containing protein</fullName>
    </recommendedName>
</protein>
<name>A0AAF0JGT1_9BASI</name>
<comment type="similarity">
    <text evidence="1">Belongs to the complex I LYR family.</text>
</comment>
<dbReference type="PANTHER" id="PTHR13166:SF7">
    <property type="entry name" value="LYR MOTIF-CONTAINING PROTEIN 4"/>
    <property type="match status" value="1"/>
</dbReference>
<accession>A0AAF0JGT1</accession>
<keyword evidence="4" id="KW-1185">Reference proteome</keyword>
<dbReference type="InterPro" id="IPR045297">
    <property type="entry name" value="Complex1_LYR_LYRM4"/>
</dbReference>
<dbReference type="EMBL" id="CP119963">
    <property type="protein sequence ID" value="WFD40231.1"/>
    <property type="molecule type" value="Genomic_DNA"/>
</dbReference>
<gene>
    <name evidence="3" type="ORF">MJAP1_003217</name>
</gene>
<feature type="domain" description="Complex 1 LYR protein" evidence="2">
    <location>
        <begin position="9"/>
        <end position="58"/>
    </location>
</feature>
<dbReference type="GO" id="GO:0005739">
    <property type="term" value="C:mitochondrion"/>
    <property type="evidence" value="ECO:0007669"/>
    <property type="project" value="TreeGrafter"/>
</dbReference>
<dbReference type="AlphaFoldDB" id="A0AAF0JGT1"/>
<dbReference type="GO" id="GO:1990221">
    <property type="term" value="C:L-cysteine desulfurase complex"/>
    <property type="evidence" value="ECO:0007669"/>
    <property type="project" value="TreeGrafter"/>
</dbReference>
<dbReference type="GeneID" id="85226868"/>
<reference evidence="3" key="1">
    <citation type="submission" date="2023-03" db="EMBL/GenBank/DDBJ databases">
        <title>Mating type loci evolution in Malassezia.</title>
        <authorList>
            <person name="Coelho M.A."/>
        </authorList>
    </citation>
    <scope>NUCLEOTIDE SEQUENCE</scope>
    <source>
        <strain evidence="3">CBS 9431</strain>
    </source>
</reference>